<evidence type="ECO:0000259" key="4">
    <source>
        <dbReference type="PROSITE" id="PS50887"/>
    </source>
</evidence>
<keyword evidence="5" id="KW-0548">Nucleotidyltransferase</keyword>
<evidence type="ECO:0000313" key="5">
    <source>
        <dbReference type="EMBL" id="MDN3590453.1"/>
    </source>
</evidence>
<dbReference type="Proteomes" id="UP001224644">
    <property type="component" value="Unassembled WGS sequence"/>
</dbReference>
<evidence type="ECO:0000256" key="3">
    <source>
        <dbReference type="SAM" id="Phobius"/>
    </source>
</evidence>
<dbReference type="Pfam" id="PF00990">
    <property type="entry name" value="GGDEF"/>
    <property type="match status" value="1"/>
</dbReference>
<dbReference type="SUPFAM" id="SSF55073">
    <property type="entry name" value="Nucleotide cyclase"/>
    <property type="match status" value="1"/>
</dbReference>
<feature type="transmembrane region" description="Helical" evidence="3">
    <location>
        <begin position="57"/>
        <end position="76"/>
    </location>
</feature>
<dbReference type="EC" id="2.7.7.65" evidence="1"/>
<evidence type="ECO:0000256" key="2">
    <source>
        <dbReference type="ARBA" id="ARBA00034247"/>
    </source>
</evidence>
<keyword evidence="3" id="KW-1133">Transmembrane helix</keyword>
<sequence length="382" mass="39733">MRSWLLVFVVFNVLSLKLEVDAFGPDAFVIPATLTLGVFVPIAIAAILSLRGEPSALRIATAITATSLVDMGIVLNSARIAPAAHADVYLVLAVIVPLSVGLIAPLSFRHSLVFCGLAFTLYLGWVMALPRDSLAGGGLFGYGLPLLVASLVLVPLKISFSREQQEKQAFLLRLALEEQAAELAAANARLKRLSETDVLTGLTNRRAFDATLAADWDAAEGWYAVIAVDIDHFKRINDTAGHPEGDRCLVAIAAVLDGWVREAGGLLARYGGEEFMALLPGRSPDEALGLGEGLRAAVEGLALRYGPEQAGWIVTASVGVTVAHGAAGRCGVGASDLVAAADRALYCAKNLGRNRVAAATALPQPANGAAGGAVALYSAASS</sequence>
<gene>
    <name evidence="5" type="ORF">QWZ12_07485</name>
</gene>
<dbReference type="InterPro" id="IPR050469">
    <property type="entry name" value="Diguanylate_Cyclase"/>
</dbReference>
<reference evidence="6" key="1">
    <citation type="journal article" date="2019" name="Int. J. Syst. Evol. Microbiol.">
        <title>The Global Catalogue of Microorganisms (GCM) 10K type strain sequencing project: providing services to taxonomists for standard genome sequencing and annotation.</title>
        <authorList>
            <consortium name="The Broad Institute Genomics Platform"/>
            <consortium name="The Broad Institute Genome Sequencing Center for Infectious Disease"/>
            <person name="Wu L."/>
            <person name="Ma J."/>
        </authorList>
    </citation>
    <scope>NUCLEOTIDE SEQUENCE [LARGE SCALE GENOMIC DNA]</scope>
    <source>
        <strain evidence="6">CECT 7069</strain>
    </source>
</reference>
<organism evidence="5 6">
    <name type="scientific">Methylobacterium adhaesivum</name>
    <dbReference type="NCBI Taxonomy" id="333297"/>
    <lineage>
        <taxon>Bacteria</taxon>
        <taxon>Pseudomonadati</taxon>
        <taxon>Pseudomonadota</taxon>
        <taxon>Alphaproteobacteria</taxon>
        <taxon>Hyphomicrobiales</taxon>
        <taxon>Methylobacteriaceae</taxon>
        <taxon>Methylobacterium</taxon>
    </lineage>
</organism>
<comment type="caution">
    <text evidence="5">The sequence shown here is derived from an EMBL/GenBank/DDBJ whole genome shotgun (WGS) entry which is preliminary data.</text>
</comment>
<dbReference type="SMART" id="SM00267">
    <property type="entry name" value="GGDEF"/>
    <property type="match status" value="1"/>
</dbReference>
<feature type="transmembrane region" description="Helical" evidence="3">
    <location>
        <begin position="111"/>
        <end position="128"/>
    </location>
</feature>
<keyword evidence="5" id="KW-0808">Transferase</keyword>
<dbReference type="RefSeq" id="WP_238225780.1">
    <property type="nucleotide sequence ID" value="NZ_BPQD01000015.1"/>
</dbReference>
<dbReference type="GO" id="GO:0052621">
    <property type="term" value="F:diguanylate cyclase activity"/>
    <property type="evidence" value="ECO:0007669"/>
    <property type="project" value="UniProtKB-EC"/>
</dbReference>
<accession>A0ABT8BGX7</accession>
<dbReference type="PANTHER" id="PTHR45138">
    <property type="entry name" value="REGULATORY COMPONENTS OF SENSORY TRANSDUCTION SYSTEM"/>
    <property type="match status" value="1"/>
</dbReference>
<feature type="transmembrane region" description="Helical" evidence="3">
    <location>
        <begin position="134"/>
        <end position="156"/>
    </location>
</feature>
<protein>
    <recommendedName>
        <fullName evidence="1">diguanylate cyclase</fullName>
        <ecNumber evidence="1">2.7.7.65</ecNumber>
    </recommendedName>
</protein>
<comment type="catalytic activity">
    <reaction evidence="2">
        <text>2 GTP = 3',3'-c-di-GMP + 2 diphosphate</text>
        <dbReference type="Rhea" id="RHEA:24898"/>
        <dbReference type="ChEBI" id="CHEBI:33019"/>
        <dbReference type="ChEBI" id="CHEBI:37565"/>
        <dbReference type="ChEBI" id="CHEBI:58805"/>
        <dbReference type="EC" id="2.7.7.65"/>
    </reaction>
</comment>
<dbReference type="PROSITE" id="PS50887">
    <property type="entry name" value="GGDEF"/>
    <property type="match status" value="1"/>
</dbReference>
<feature type="transmembrane region" description="Helical" evidence="3">
    <location>
        <begin position="88"/>
        <end position="104"/>
    </location>
</feature>
<keyword evidence="3" id="KW-0812">Transmembrane</keyword>
<keyword evidence="3" id="KW-0472">Membrane</keyword>
<feature type="transmembrane region" description="Helical" evidence="3">
    <location>
        <begin position="31"/>
        <end position="50"/>
    </location>
</feature>
<dbReference type="InterPro" id="IPR000160">
    <property type="entry name" value="GGDEF_dom"/>
</dbReference>
<feature type="domain" description="GGDEF" evidence="4">
    <location>
        <begin position="221"/>
        <end position="361"/>
    </location>
</feature>
<dbReference type="InterPro" id="IPR043128">
    <property type="entry name" value="Rev_trsase/Diguanyl_cyclase"/>
</dbReference>
<evidence type="ECO:0000256" key="1">
    <source>
        <dbReference type="ARBA" id="ARBA00012528"/>
    </source>
</evidence>
<name>A0ABT8BGX7_9HYPH</name>
<dbReference type="InterPro" id="IPR029787">
    <property type="entry name" value="Nucleotide_cyclase"/>
</dbReference>
<dbReference type="Gene3D" id="3.30.70.270">
    <property type="match status" value="1"/>
</dbReference>
<dbReference type="PANTHER" id="PTHR45138:SF9">
    <property type="entry name" value="DIGUANYLATE CYCLASE DGCM-RELATED"/>
    <property type="match status" value="1"/>
</dbReference>
<dbReference type="NCBIfam" id="TIGR00254">
    <property type="entry name" value="GGDEF"/>
    <property type="match status" value="1"/>
</dbReference>
<dbReference type="EMBL" id="JAUFPX010000005">
    <property type="protein sequence ID" value="MDN3590453.1"/>
    <property type="molecule type" value="Genomic_DNA"/>
</dbReference>
<evidence type="ECO:0000313" key="6">
    <source>
        <dbReference type="Proteomes" id="UP001224644"/>
    </source>
</evidence>
<dbReference type="CDD" id="cd01949">
    <property type="entry name" value="GGDEF"/>
    <property type="match status" value="1"/>
</dbReference>
<proteinExistence type="predicted"/>
<keyword evidence="6" id="KW-1185">Reference proteome</keyword>